<dbReference type="Proteomes" id="UP000235025">
    <property type="component" value="Unassembled WGS sequence"/>
</dbReference>
<organism evidence="1 2">
    <name type="scientific">Fischerella thermalis CCMEE 5268</name>
    <dbReference type="NCBI Taxonomy" id="2019662"/>
    <lineage>
        <taxon>Bacteria</taxon>
        <taxon>Bacillati</taxon>
        <taxon>Cyanobacteriota</taxon>
        <taxon>Cyanophyceae</taxon>
        <taxon>Nostocales</taxon>
        <taxon>Hapalosiphonaceae</taxon>
        <taxon>Fischerella</taxon>
    </lineage>
</organism>
<dbReference type="EMBL" id="NMQA01000020">
    <property type="protein sequence ID" value="PMB00760.1"/>
    <property type="molecule type" value="Genomic_DNA"/>
</dbReference>
<proteinExistence type="predicted"/>
<protein>
    <submittedName>
        <fullName evidence="1">Uncharacterized protein</fullName>
    </submittedName>
</protein>
<evidence type="ECO:0000313" key="2">
    <source>
        <dbReference type="Proteomes" id="UP000235025"/>
    </source>
</evidence>
<accession>A0A2N6KLM5</accession>
<name>A0A2N6KLM5_9CYAN</name>
<reference evidence="1 2" key="1">
    <citation type="submission" date="2017-07" db="EMBL/GenBank/DDBJ databases">
        <title>Genomes of Fischerella (Mastigocladus) sp. strains.</title>
        <authorList>
            <person name="Miller S.R."/>
        </authorList>
    </citation>
    <scope>NUCLEOTIDE SEQUENCE [LARGE SCALE GENOMIC DNA]</scope>
    <source>
        <strain evidence="1 2">CCMEE 5268</strain>
    </source>
</reference>
<evidence type="ECO:0000313" key="1">
    <source>
        <dbReference type="EMBL" id="PMB00760.1"/>
    </source>
</evidence>
<comment type="caution">
    <text evidence="1">The sequence shown here is derived from an EMBL/GenBank/DDBJ whole genome shotgun (WGS) entry which is preliminary data.</text>
</comment>
<sequence>GRIIIIQYQYTQINTDGLSVYIGVYRCTLREAAQSASTSVVDFNNNQIFLLPDNAYFLVTT</sequence>
<dbReference type="AlphaFoldDB" id="A0A2N6KLM5"/>
<gene>
    <name evidence="1" type="ORF">CEN50_01980</name>
</gene>
<feature type="non-terminal residue" evidence="1">
    <location>
        <position position="1"/>
    </location>
</feature>